<dbReference type="InterPro" id="IPR036873">
    <property type="entry name" value="Rhodanese-like_dom_sf"/>
</dbReference>
<dbReference type="Gene3D" id="3.40.250.10">
    <property type="entry name" value="Rhodanese-like domain"/>
    <property type="match status" value="2"/>
</dbReference>
<dbReference type="FunFam" id="3.40.250.10:FF:000001">
    <property type="entry name" value="Sulfurtransferase"/>
    <property type="match status" value="1"/>
</dbReference>
<proteinExistence type="predicted"/>
<protein>
    <recommendedName>
        <fullName evidence="7">3-mercaptopyruvate sulfurtransferase</fullName>
        <ecNumber evidence="6">2.8.1.2</ecNumber>
    </recommendedName>
    <alternativeName>
        <fullName evidence="8">Rhodanese-like protein</fullName>
    </alternativeName>
</protein>
<comment type="catalytic activity">
    <reaction evidence="5">
        <text>2-oxo-3-sulfanylpropanoate + [thioredoxin]-dithiol = [thioredoxin]-disulfide + hydrogen sulfide + pyruvate + H(+)</text>
        <dbReference type="Rhea" id="RHEA:21740"/>
        <dbReference type="Rhea" id="RHEA-COMP:10698"/>
        <dbReference type="Rhea" id="RHEA-COMP:10700"/>
        <dbReference type="ChEBI" id="CHEBI:15361"/>
        <dbReference type="ChEBI" id="CHEBI:15378"/>
        <dbReference type="ChEBI" id="CHEBI:29919"/>
        <dbReference type="ChEBI" id="CHEBI:29950"/>
        <dbReference type="ChEBI" id="CHEBI:50058"/>
        <dbReference type="ChEBI" id="CHEBI:57678"/>
        <dbReference type="EC" id="2.8.1.2"/>
    </reaction>
    <physiologicalReaction direction="left-to-right" evidence="5">
        <dbReference type="Rhea" id="RHEA:21741"/>
    </physiologicalReaction>
</comment>
<keyword evidence="10" id="KW-0670">Pyruvate</keyword>
<dbReference type="GO" id="GO:0016784">
    <property type="term" value="F:3-mercaptopyruvate sulfurtransferase activity"/>
    <property type="evidence" value="ECO:0007669"/>
    <property type="project" value="UniProtKB-EC"/>
</dbReference>
<comment type="caution">
    <text evidence="10">The sequence shown here is derived from an EMBL/GenBank/DDBJ whole genome shotgun (WGS) entry which is preliminary data.</text>
</comment>
<comment type="subcellular location">
    <subcellularLocation>
        <location evidence="1">Cytoplasm</location>
    </subcellularLocation>
</comment>
<dbReference type="NCBIfam" id="NF008557">
    <property type="entry name" value="PRK11493.1"/>
    <property type="match status" value="1"/>
</dbReference>
<dbReference type="SUPFAM" id="SSF52821">
    <property type="entry name" value="Rhodanese/Cell cycle control phosphatase"/>
    <property type="match status" value="2"/>
</dbReference>
<reference evidence="10 11" key="1">
    <citation type="submission" date="2020-04" db="EMBL/GenBank/DDBJ databases">
        <title>Enterovirga sp. isolate from soil.</title>
        <authorList>
            <person name="Chea S."/>
            <person name="Kim D.-U."/>
        </authorList>
    </citation>
    <scope>NUCLEOTIDE SEQUENCE [LARGE SCALE GENOMIC DNA]</scope>
    <source>
        <strain evidence="10 11">DB1703</strain>
    </source>
</reference>
<keyword evidence="4" id="KW-0677">Repeat</keyword>
<evidence type="ECO:0000256" key="2">
    <source>
        <dbReference type="ARBA" id="ARBA00022490"/>
    </source>
</evidence>
<dbReference type="SMART" id="SM00450">
    <property type="entry name" value="RHOD"/>
    <property type="match status" value="2"/>
</dbReference>
<dbReference type="AlphaFoldDB" id="A0A849I0S3"/>
<name>A0A849I0S3_9HYPH</name>
<dbReference type="GO" id="GO:0005737">
    <property type="term" value="C:cytoplasm"/>
    <property type="evidence" value="ECO:0007669"/>
    <property type="project" value="UniProtKB-SubCell"/>
</dbReference>
<feature type="domain" description="Rhodanese" evidence="9">
    <location>
        <begin position="17"/>
        <end position="134"/>
    </location>
</feature>
<evidence type="ECO:0000256" key="5">
    <source>
        <dbReference type="ARBA" id="ARBA00051793"/>
    </source>
</evidence>
<organism evidence="10 11">
    <name type="scientific">Enterovirga aerilata</name>
    <dbReference type="NCBI Taxonomy" id="2730920"/>
    <lineage>
        <taxon>Bacteria</taxon>
        <taxon>Pseudomonadati</taxon>
        <taxon>Pseudomonadota</taxon>
        <taxon>Alphaproteobacteria</taxon>
        <taxon>Hyphomicrobiales</taxon>
        <taxon>Methylobacteriaceae</taxon>
        <taxon>Enterovirga</taxon>
    </lineage>
</organism>
<feature type="domain" description="Rhodanese" evidence="9">
    <location>
        <begin position="165"/>
        <end position="278"/>
    </location>
</feature>
<dbReference type="PANTHER" id="PTHR11364:SF27">
    <property type="entry name" value="SULFURTRANSFERASE"/>
    <property type="match status" value="1"/>
</dbReference>
<gene>
    <name evidence="10" type="primary">sseA</name>
    <name evidence="10" type="ORF">HJG44_11190</name>
</gene>
<dbReference type="PROSITE" id="PS00380">
    <property type="entry name" value="RHODANESE_1"/>
    <property type="match status" value="1"/>
</dbReference>
<keyword evidence="3 10" id="KW-0808">Transferase</keyword>
<dbReference type="InterPro" id="IPR001307">
    <property type="entry name" value="Thiosulphate_STrfase_CS"/>
</dbReference>
<dbReference type="InterPro" id="IPR001763">
    <property type="entry name" value="Rhodanese-like_dom"/>
</dbReference>
<evidence type="ECO:0000259" key="9">
    <source>
        <dbReference type="PROSITE" id="PS50206"/>
    </source>
</evidence>
<evidence type="ECO:0000256" key="8">
    <source>
        <dbReference type="ARBA" id="ARBA00078354"/>
    </source>
</evidence>
<dbReference type="CDD" id="cd01448">
    <property type="entry name" value="TST_Repeat_1"/>
    <property type="match status" value="1"/>
</dbReference>
<keyword evidence="2" id="KW-0963">Cytoplasm</keyword>
<evidence type="ECO:0000313" key="10">
    <source>
        <dbReference type="EMBL" id="NNM72942.1"/>
    </source>
</evidence>
<evidence type="ECO:0000256" key="7">
    <source>
        <dbReference type="ARBA" id="ARBA00070833"/>
    </source>
</evidence>
<dbReference type="EMBL" id="JABEPP010000003">
    <property type="protein sequence ID" value="NNM72942.1"/>
    <property type="molecule type" value="Genomic_DNA"/>
</dbReference>
<dbReference type="InterPro" id="IPR045078">
    <property type="entry name" value="TST/MPST-like"/>
</dbReference>
<accession>A0A849I0S3</accession>
<dbReference type="PANTHER" id="PTHR11364">
    <property type="entry name" value="THIOSULFATE SULFERTANSFERASE"/>
    <property type="match status" value="1"/>
</dbReference>
<evidence type="ECO:0000256" key="1">
    <source>
        <dbReference type="ARBA" id="ARBA00004496"/>
    </source>
</evidence>
<dbReference type="PROSITE" id="PS50206">
    <property type="entry name" value="RHODANESE_3"/>
    <property type="match status" value="2"/>
</dbReference>
<dbReference type="Proteomes" id="UP000564885">
    <property type="component" value="Unassembled WGS sequence"/>
</dbReference>
<evidence type="ECO:0000313" key="11">
    <source>
        <dbReference type="Proteomes" id="UP000564885"/>
    </source>
</evidence>
<dbReference type="CDD" id="cd01449">
    <property type="entry name" value="TST_Repeat_2"/>
    <property type="match status" value="1"/>
</dbReference>
<dbReference type="RefSeq" id="WP_171218453.1">
    <property type="nucleotide sequence ID" value="NZ_JABEPP010000003.1"/>
</dbReference>
<sequence>MPKIDVVSPEWLSQRLGDPNVIVLDGSYYLPTQNRDADAEYLNAHIPGAIRFDIDVVKDRRSPLPHMLPDADEFAAAVGAMGISDEHTIVAYDGLGLFAAPRVAWTFRTFGAPRVAVLDGGLPAWRAAGLPLESGEPEPRDPVEFAARFDEAAVASREDVARALADGSAQVLDARSAARFTGEEPEPRPGMRSGHMPGARNLHYAGVLQDGRLADPATIEAALAAAGIDPDKPILTSCGSGVTAAILVLAIERTGRPAPALYDGSWAEWGSRDDTPVVTGPA</sequence>
<dbReference type="EC" id="2.8.1.2" evidence="6"/>
<dbReference type="FunFam" id="3.40.250.10:FF:000015">
    <property type="entry name" value="Sulfurtransferase"/>
    <property type="match status" value="1"/>
</dbReference>
<evidence type="ECO:0000256" key="4">
    <source>
        <dbReference type="ARBA" id="ARBA00022737"/>
    </source>
</evidence>
<evidence type="ECO:0000256" key="6">
    <source>
        <dbReference type="ARBA" id="ARBA00066832"/>
    </source>
</evidence>
<dbReference type="Pfam" id="PF00581">
    <property type="entry name" value="Rhodanese"/>
    <property type="match status" value="2"/>
</dbReference>
<evidence type="ECO:0000256" key="3">
    <source>
        <dbReference type="ARBA" id="ARBA00022679"/>
    </source>
</evidence>
<dbReference type="GO" id="GO:0004792">
    <property type="term" value="F:thiosulfate-cyanide sulfurtransferase activity"/>
    <property type="evidence" value="ECO:0007669"/>
    <property type="project" value="InterPro"/>
</dbReference>
<keyword evidence="11" id="KW-1185">Reference proteome</keyword>